<evidence type="ECO:0000256" key="2">
    <source>
        <dbReference type="ARBA" id="ARBA00022723"/>
    </source>
</evidence>
<dbReference type="NCBIfam" id="TIGR01256">
    <property type="entry name" value="modA"/>
    <property type="match status" value="1"/>
</dbReference>
<dbReference type="PANTHER" id="PTHR30632">
    <property type="entry name" value="MOLYBDATE-BINDING PERIPLASMIC PROTEIN"/>
    <property type="match status" value="1"/>
</dbReference>
<dbReference type="KEGG" id="dgi:Desgi_0283"/>
<dbReference type="STRING" id="767817.Desgi_0283"/>
<dbReference type="Proteomes" id="UP000013520">
    <property type="component" value="Chromosome"/>
</dbReference>
<dbReference type="PIRSF" id="PIRSF004846">
    <property type="entry name" value="ModA"/>
    <property type="match status" value="1"/>
</dbReference>
<dbReference type="AlphaFoldDB" id="R4KBB7"/>
<evidence type="ECO:0000313" key="7">
    <source>
        <dbReference type="Proteomes" id="UP000013520"/>
    </source>
</evidence>
<dbReference type="Pfam" id="PF13531">
    <property type="entry name" value="SBP_bac_11"/>
    <property type="match status" value="1"/>
</dbReference>
<keyword evidence="2 4" id="KW-0479">Metal-binding</keyword>
<dbReference type="eggNOG" id="COG0725">
    <property type="taxonomic scope" value="Bacteria"/>
</dbReference>
<evidence type="ECO:0000256" key="5">
    <source>
        <dbReference type="SAM" id="SignalP"/>
    </source>
</evidence>
<dbReference type="Gene3D" id="3.40.190.10">
    <property type="entry name" value="Periplasmic binding protein-like II"/>
    <property type="match status" value="2"/>
</dbReference>
<protein>
    <submittedName>
        <fullName evidence="6">Molybdenum ABC transporter, periplasmic molybdate-binding protein</fullName>
    </submittedName>
</protein>
<name>R4KBB7_9FIRM</name>
<gene>
    <name evidence="6" type="ORF">Desgi_0283</name>
</gene>
<evidence type="ECO:0000256" key="3">
    <source>
        <dbReference type="ARBA" id="ARBA00022729"/>
    </source>
</evidence>
<evidence type="ECO:0000256" key="1">
    <source>
        <dbReference type="ARBA" id="ARBA00009175"/>
    </source>
</evidence>
<feature type="binding site" evidence="4">
    <location>
        <position position="192"/>
    </location>
    <ligand>
        <name>molybdate</name>
        <dbReference type="ChEBI" id="CHEBI:36264"/>
    </ligand>
</feature>
<dbReference type="GO" id="GO:0046872">
    <property type="term" value="F:metal ion binding"/>
    <property type="evidence" value="ECO:0007669"/>
    <property type="project" value="UniProtKB-KW"/>
</dbReference>
<comment type="similarity">
    <text evidence="1">Belongs to the bacterial solute-binding protein ModA family.</text>
</comment>
<dbReference type="EMBL" id="CP003273">
    <property type="protein sequence ID" value="AGK99868.1"/>
    <property type="molecule type" value="Genomic_DNA"/>
</dbReference>
<evidence type="ECO:0000256" key="4">
    <source>
        <dbReference type="PIRSR" id="PIRSR004846-1"/>
    </source>
</evidence>
<organism evidence="6 7">
    <name type="scientific">Desulfoscipio gibsoniae DSM 7213</name>
    <dbReference type="NCBI Taxonomy" id="767817"/>
    <lineage>
        <taxon>Bacteria</taxon>
        <taxon>Bacillati</taxon>
        <taxon>Bacillota</taxon>
        <taxon>Clostridia</taxon>
        <taxon>Eubacteriales</taxon>
        <taxon>Desulfallaceae</taxon>
        <taxon>Desulfoscipio</taxon>
    </lineage>
</organism>
<proteinExistence type="inferred from homology"/>
<evidence type="ECO:0000313" key="6">
    <source>
        <dbReference type="EMBL" id="AGK99868.1"/>
    </source>
</evidence>
<accession>R4KBB7</accession>
<dbReference type="RefSeq" id="WP_006522944.1">
    <property type="nucleotide sequence ID" value="NC_021184.1"/>
</dbReference>
<keyword evidence="7" id="KW-1185">Reference proteome</keyword>
<feature type="signal peptide" evidence="5">
    <location>
        <begin position="1"/>
        <end position="23"/>
    </location>
</feature>
<dbReference type="InterPro" id="IPR005950">
    <property type="entry name" value="ModA"/>
</dbReference>
<keyword evidence="3 5" id="KW-0732">Signal</keyword>
<dbReference type="HOGENOM" id="CLU_065520_2_0_9"/>
<dbReference type="InterPro" id="IPR050682">
    <property type="entry name" value="ModA/WtpA"/>
</dbReference>
<dbReference type="GO" id="GO:0030973">
    <property type="term" value="F:molybdate ion binding"/>
    <property type="evidence" value="ECO:0007669"/>
    <property type="project" value="TreeGrafter"/>
</dbReference>
<feature type="chain" id="PRO_5039615992" evidence="5">
    <location>
        <begin position="24"/>
        <end position="273"/>
    </location>
</feature>
<reference evidence="6 7" key="1">
    <citation type="submission" date="2012-01" db="EMBL/GenBank/DDBJ databases">
        <title>Complete sequence of Desulfotomaculum gibsoniae DSM 7213.</title>
        <authorList>
            <consortium name="US DOE Joint Genome Institute"/>
            <person name="Lucas S."/>
            <person name="Han J."/>
            <person name="Lapidus A."/>
            <person name="Cheng J.-F."/>
            <person name="Goodwin L."/>
            <person name="Pitluck S."/>
            <person name="Peters L."/>
            <person name="Ovchinnikova G."/>
            <person name="Teshima H."/>
            <person name="Detter J.C."/>
            <person name="Han C."/>
            <person name="Tapia R."/>
            <person name="Land M."/>
            <person name="Hauser L."/>
            <person name="Kyrpides N."/>
            <person name="Ivanova N."/>
            <person name="Pagani I."/>
            <person name="Parshina S."/>
            <person name="Plugge C."/>
            <person name="Muyzer G."/>
            <person name="Kuever J."/>
            <person name="Ivanova A."/>
            <person name="Nazina T."/>
            <person name="Klenk H.-P."/>
            <person name="Brambilla E."/>
            <person name="Spring S."/>
            <person name="Stams A.F."/>
            <person name="Woyke T."/>
        </authorList>
    </citation>
    <scope>NUCLEOTIDE SEQUENCE [LARGE SCALE GENOMIC DNA]</scope>
    <source>
        <strain evidence="6 7">DSM 7213</strain>
    </source>
</reference>
<keyword evidence="4" id="KW-0500">Molybdenum</keyword>
<sequence length="273" mass="29919">MNIKPIKHLLVLLMILIASAQLAGCSGGSPKESPGENSAAEQTDKDKAVLFAYVGANIKEPVVELAREYEENTGNKVEMTFNNAGALINQLETTERGDIFMPGGITYIQKVQEKGYIADYVSPIAYHTPVIIVPRGNPAKIHNINDLAKPGVKLVLPDKEATAIGRTVYKMFTELGIAGEIENNTLTVVETVPKVITTITMGQGDAGIAEYSNYYKNRDKLDLVEIDPEINAPEQIPCALLTYSNNKELANDFLDFMYKNGPDVFAKYGFQTK</sequence>
<dbReference type="GO" id="GO:0015689">
    <property type="term" value="P:molybdate ion transport"/>
    <property type="evidence" value="ECO:0007669"/>
    <property type="project" value="InterPro"/>
</dbReference>
<dbReference type="SUPFAM" id="SSF53850">
    <property type="entry name" value="Periplasmic binding protein-like II"/>
    <property type="match status" value="1"/>
</dbReference>
<dbReference type="PANTHER" id="PTHR30632:SF0">
    <property type="entry name" value="SULFATE-BINDING PROTEIN"/>
    <property type="match status" value="1"/>
</dbReference>